<feature type="signal peptide" evidence="2">
    <location>
        <begin position="1"/>
        <end position="25"/>
    </location>
</feature>
<evidence type="ECO:0000313" key="3">
    <source>
        <dbReference type="EMBL" id="MFC4006210.1"/>
    </source>
</evidence>
<keyword evidence="4" id="KW-1185">Reference proteome</keyword>
<evidence type="ECO:0000256" key="2">
    <source>
        <dbReference type="SAM" id="SignalP"/>
    </source>
</evidence>
<gene>
    <name evidence="3" type="ORF">ACFOY2_03180</name>
</gene>
<keyword evidence="2" id="KW-0732">Signal</keyword>
<dbReference type="Proteomes" id="UP001595851">
    <property type="component" value="Unassembled WGS sequence"/>
</dbReference>
<proteinExistence type="predicted"/>
<reference evidence="4" key="1">
    <citation type="journal article" date="2019" name="Int. J. Syst. Evol. Microbiol.">
        <title>The Global Catalogue of Microorganisms (GCM) 10K type strain sequencing project: providing services to taxonomists for standard genome sequencing and annotation.</title>
        <authorList>
            <consortium name="The Broad Institute Genomics Platform"/>
            <consortium name="The Broad Institute Genome Sequencing Center for Infectious Disease"/>
            <person name="Wu L."/>
            <person name="Ma J."/>
        </authorList>
    </citation>
    <scope>NUCLEOTIDE SEQUENCE [LARGE SCALE GENOMIC DNA]</scope>
    <source>
        <strain evidence="4">TBRC 1276</strain>
    </source>
</reference>
<evidence type="ECO:0000313" key="4">
    <source>
        <dbReference type="Proteomes" id="UP001595851"/>
    </source>
</evidence>
<organism evidence="3 4">
    <name type="scientific">Nonomuraea purpurea</name>
    <dbReference type="NCBI Taxonomy" id="1849276"/>
    <lineage>
        <taxon>Bacteria</taxon>
        <taxon>Bacillati</taxon>
        <taxon>Actinomycetota</taxon>
        <taxon>Actinomycetes</taxon>
        <taxon>Streptosporangiales</taxon>
        <taxon>Streptosporangiaceae</taxon>
        <taxon>Nonomuraea</taxon>
    </lineage>
</organism>
<feature type="chain" id="PRO_5046988813" description="Outer membrane lipoprotein-sorting protein" evidence="2">
    <location>
        <begin position="26"/>
        <end position="290"/>
    </location>
</feature>
<sequence length="290" mass="31029">MKNLAAAVVPVLTAAVLAGGGPAYAAAPADPVKSLRKQFAAGLGVRVSEENRTVVSGYKGAYPTRTTGVIGFGASSAADYDLTSRVKLSPELKGTLDKKDEARLIKPLRAVKVGPRTYVRGFEWGTMPEGKSWVRFQGDSLWGSHGQRGGQLVDVLDPRVLKAAIAKAATRKAGEYRGTLTARDLYADPLAPTEVRTISYRLFLNRDQLPVRLVTEYKYTTVGVDLDGKKVKESVHSVTDTRYSGWGTKVKVVAPPARQVVDFDDLEGPAATEDLNGPITLNGPVTTTGS</sequence>
<protein>
    <recommendedName>
        <fullName evidence="5">Outer membrane lipoprotein-sorting protein</fullName>
    </recommendedName>
</protein>
<dbReference type="EMBL" id="JBHSBI010000001">
    <property type="protein sequence ID" value="MFC4006210.1"/>
    <property type="molecule type" value="Genomic_DNA"/>
</dbReference>
<accession>A0ABV8FZS2</accession>
<comment type="caution">
    <text evidence="3">The sequence shown here is derived from an EMBL/GenBank/DDBJ whole genome shotgun (WGS) entry which is preliminary data.</text>
</comment>
<evidence type="ECO:0008006" key="5">
    <source>
        <dbReference type="Google" id="ProtNLM"/>
    </source>
</evidence>
<feature type="region of interest" description="Disordered" evidence="1">
    <location>
        <begin position="268"/>
        <end position="290"/>
    </location>
</feature>
<dbReference type="RefSeq" id="WP_379526365.1">
    <property type="nucleotide sequence ID" value="NZ_JBHSBI010000001.1"/>
</dbReference>
<evidence type="ECO:0000256" key="1">
    <source>
        <dbReference type="SAM" id="MobiDB-lite"/>
    </source>
</evidence>
<name>A0ABV8FZS2_9ACTN</name>